<evidence type="ECO:0000256" key="3">
    <source>
        <dbReference type="ARBA" id="ARBA00022840"/>
    </source>
</evidence>
<dbReference type="PROSITE" id="PS00211">
    <property type="entry name" value="ABC_TRANSPORTER_1"/>
    <property type="match status" value="1"/>
</dbReference>
<dbReference type="InterPro" id="IPR017871">
    <property type="entry name" value="ABC_transporter-like_CS"/>
</dbReference>
<evidence type="ECO:0000256" key="2">
    <source>
        <dbReference type="ARBA" id="ARBA00022741"/>
    </source>
</evidence>
<organism evidence="5 6">
    <name type="scientific">Candidatus Pristimantibacillus lignocellulolyticus</name>
    <dbReference type="NCBI Taxonomy" id="2994561"/>
    <lineage>
        <taxon>Bacteria</taxon>
        <taxon>Bacillati</taxon>
        <taxon>Bacillota</taxon>
        <taxon>Bacilli</taxon>
        <taxon>Bacillales</taxon>
        <taxon>Paenibacillaceae</taxon>
        <taxon>Candidatus Pristimantibacillus</taxon>
    </lineage>
</organism>
<dbReference type="SUPFAM" id="SSF52540">
    <property type="entry name" value="P-loop containing nucleoside triphosphate hydrolases"/>
    <property type="match status" value="1"/>
</dbReference>
<dbReference type="EMBL" id="CP097899">
    <property type="protein sequence ID" value="URN94700.1"/>
    <property type="molecule type" value="Genomic_DNA"/>
</dbReference>
<proteinExistence type="predicted"/>
<dbReference type="InterPro" id="IPR050166">
    <property type="entry name" value="ABC_transporter_ATP-bind"/>
</dbReference>
<dbReference type="InterPro" id="IPR003593">
    <property type="entry name" value="AAA+_ATPase"/>
</dbReference>
<dbReference type="AlphaFoldDB" id="A0A9J6ZF72"/>
<feature type="domain" description="ABC transporter" evidence="4">
    <location>
        <begin position="20"/>
        <end position="251"/>
    </location>
</feature>
<evidence type="ECO:0000313" key="6">
    <source>
        <dbReference type="Proteomes" id="UP001056756"/>
    </source>
</evidence>
<accession>A0A9J6ZF72</accession>
<dbReference type="KEGG" id="plig:NAG76_00115"/>
<dbReference type="InterPro" id="IPR003439">
    <property type="entry name" value="ABC_transporter-like_ATP-bd"/>
</dbReference>
<evidence type="ECO:0000256" key="1">
    <source>
        <dbReference type="ARBA" id="ARBA00022448"/>
    </source>
</evidence>
<dbReference type="GO" id="GO:0016887">
    <property type="term" value="F:ATP hydrolysis activity"/>
    <property type="evidence" value="ECO:0007669"/>
    <property type="project" value="InterPro"/>
</dbReference>
<dbReference type="PROSITE" id="PS50893">
    <property type="entry name" value="ABC_TRANSPORTER_2"/>
    <property type="match status" value="1"/>
</dbReference>
<dbReference type="Proteomes" id="UP001056756">
    <property type="component" value="Chromosome"/>
</dbReference>
<dbReference type="GO" id="GO:0005524">
    <property type="term" value="F:ATP binding"/>
    <property type="evidence" value="ECO:0007669"/>
    <property type="project" value="UniProtKB-KW"/>
</dbReference>
<dbReference type="PANTHER" id="PTHR42788:SF13">
    <property type="entry name" value="ALIPHATIC SULFONATES IMPORT ATP-BINDING PROTEIN SSUB"/>
    <property type="match status" value="1"/>
</dbReference>
<dbReference type="CDD" id="cd03293">
    <property type="entry name" value="ABC_NrtD_SsuB_transporters"/>
    <property type="match status" value="1"/>
</dbReference>
<keyword evidence="2" id="KW-0547">Nucleotide-binding</keyword>
<keyword evidence="1" id="KW-0813">Transport</keyword>
<protein>
    <submittedName>
        <fullName evidence="5">ABC transporter ATP-binding protein</fullName>
    </submittedName>
</protein>
<gene>
    <name evidence="5" type="ORF">NAG76_00115</name>
</gene>
<evidence type="ECO:0000313" key="5">
    <source>
        <dbReference type="EMBL" id="URN94700.1"/>
    </source>
</evidence>
<sequence length="267" mass="29351">MGVTAQFIATQLDQQPVVAIELDEVALHYGTGTKLREIINPLKLSIEEGSFVCVLGPSGCGKTSLLRMLAGYLAPTDGKIELFGQTHVKPGPDIGVVFQHSNLFPWLTVRNNVAFGLKMAGISRSERNQRTQHGLEQVGLAHAAGLYPHQLSGGMKQRVALARTLITEPSILLMDEPFAALDAITRETLQLQLKELWRNEKRTIFFITHDVDEALLLGTRIIVLSPSPGRIKEDITNTVHNPLSSLSGRQSTQYAALRERLVTSLKV</sequence>
<name>A0A9J6ZF72_9BACL</name>
<dbReference type="Pfam" id="PF00005">
    <property type="entry name" value="ABC_tran"/>
    <property type="match status" value="1"/>
</dbReference>
<reference evidence="5" key="1">
    <citation type="submission" date="2022-05" db="EMBL/GenBank/DDBJ databases">
        <title>Novel bacterial taxa in a minimal lignocellulolytic consortium and its capacity to transform plastics disclosed by genome-resolved metagenomics.</title>
        <authorList>
            <person name="Rodriguez C.A.D."/>
            <person name="Diaz-Garcia L."/>
            <person name="Herrera K."/>
            <person name="Tarazona N.A."/>
            <person name="Sproer C."/>
            <person name="Overmann J."/>
            <person name="Jimenez D.J."/>
        </authorList>
    </citation>
    <scope>NUCLEOTIDE SEQUENCE</scope>
    <source>
        <strain evidence="5">MAG5</strain>
    </source>
</reference>
<dbReference type="InterPro" id="IPR027417">
    <property type="entry name" value="P-loop_NTPase"/>
</dbReference>
<keyword evidence="3 5" id="KW-0067">ATP-binding</keyword>
<dbReference type="SMART" id="SM00382">
    <property type="entry name" value="AAA"/>
    <property type="match status" value="1"/>
</dbReference>
<evidence type="ECO:0000259" key="4">
    <source>
        <dbReference type="PROSITE" id="PS50893"/>
    </source>
</evidence>
<dbReference type="PANTHER" id="PTHR42788">
    <property type="entry name" value="TAURINE IMPORT ATP-BINDING PROTEIN-RELATED"/>
    <property type="match status" value="1"/>
</dbReference>
<dbReference type="Gene3D" id="3.40.50.300">
    <property type="entry name" value="P-loop containing nucleotide triphosphate hydrolases"/>
    <property type="match status" value="1"/>
</dbReference>